<accession>M2QED0</accession>
<name>M2QED0_CERS8</name>
<dbReference type="AlphaFoldDB" id="M2QED0"/>
<organism evidence="1 2">
    <name type="scientific">Ceriporiopsis subvermispora (strain B)</name>
    <name type="common">White-rot fungus</name>
    <name type="synonym">Gelatoporia subvermispora</name>
    <dbReference type="NCBI Taxonomy" id="914234"/>
    <lineage>
        <taxon>Eukaryota</taxon>
        <taxon>Fungi</taxon>
        <taxon>Dikarya</taxon>
        <taxon>Basidiomycota</taxon>
        <taxon>Agaricomycotina</taxon>
        <taxon>Agaricomycetes</taxon>
        <taxon>Polyporales</taxon>
        <taxon>Gelatoporiaceae</taxon>
        <taxon>Gelatoporia</taxon>
    </lineage>
</organism>
<gene>
    <name evidence="1" type="ORF">CERSUDRAFT_101466</name>
</gene>
<protein>
    <submittedName>
        <fullName evidence="1">Uncharacterized protein</fullName>
    </submittedName>
</protein>
<dbReference type="EMBL" id="KB446239">
    <property type="protein sequence ID" value="EMD30370.1"/>
    <property type="molecule type" value="Genomic_DNA"/>
</dbReference>
<sequence length="157" mass="16952">MAQIWRIRGSGDPGDLAVSSRGLERTVGLGETQHDGLRRRRFGGLWPPGGPSDLAGATGWRARATTTRLDSTWRARGLGRTVGRRQCGHTRRCGRDAGIQEGWAAGTTRRDAAGRMHGERVRRATSARGVYMEGCGLGEAAGCRNLFEWNGGGCMSR</sequence>
<evidence type="ECO:0000313" key="1">
    <source>
        <dbReference type="EMBL" id="EMD30370.1"/>
    </source>
</evidence>
<dbReference type="Proteomes" id="UP000016930">
    <property type="component" value="Unassembled WGS sequence"/>
</dbReference>
<dbReference type="HOGENOM" id="CLU_1677658_0_0_1"/>
<proteinExistence type="predicted"/>
<evidence type="ECO:0000313" key="2">
    <source>
        <dbReference type="Proteomes" id="UP000016930"/>
    </source>
</evidence>
<keyword evidence="2" id="KW-1185">Reference proteome</keyword>
<reference evidence="1 2" key="1">
    <citation type="journal article" date="2012" name="Proc. Natl. Acad. Sci. U.S.A.">
        <title>Comparative genomics of Ceriporiopsis subvermispora and Phanerochaete chrysosporium provide insight into selective ligninolysis.</title>
        <authorList>
            <person name="Fernandez-Fueyo E."/>
            <person name="Ruiz-Duenas F.J."/>
            <person name="Ferreira P."/>
            <person name="Floudas D."/>
            <person name="Hibbett D.S."/>
            <person name="Canessa P."/>
            <person name="Larrondo L.F."/>
            <person name="James T.Y."/>
            <person name="Seelenfreund D."/>
            <person name="Lobos S."/>
            <person name="Polanco R."/>
            <person name="Tello M."/>
            <person name="Honda Y."/>
            <person name="Watanabe T."/>
            <person name="Watanabe T."/>
            <person name="Ryu J.S."/>
            <person name="Kubicek C.P."/>
            <person name="Schmoll M."/>
            <person name="Gaskell J."/>
            <person name="Hammel K.E."/>
            <person name="St John F.J."/>
            <person name="Vanden Wymelenberg A."/>
            <person name="Sabat G."/>
            <person name="Splinter BonDurant S."/>
            <person name="Syed K."/>
            <person name="Yadav J.S."/>
            <person name="Doddapaneni H."/>
            <person name="Subramanian V."/>
            <person name="Lavin J.L."/>
            <person name="Oguiza J.A."/>
            <person name="Perez G."/>
            <person name="Pisabarro A.G."/>
            <person name="Ramirez L."/>
            <person name="Santoyo F."/>
            <person name="Master E."/>
            <person name="Coutinho P.M."/>
            <person name="Henrissat B."/>
            <person name="Lombard V."/>
            <person name="Magnuson J.K."/>
            <person name="Kuees U."/>
            <person name="Hori C."/>
            <person name="Igarashi K."/>
            <person name="Samejima M."/>
            <person name="Held B.W."/>
            <person name="Barry K.W."/>
            <person name="LaButti K.M."/>
            <person name="Lapidus A."/>
            <person name="Lindquist E.A."/>
            <person name="Lucas S.M."/>
            <person name="Riley R."/>
            <person name="Salamov A.A."/>
            <person name="Hoffmeister D."/>
            <person name="Schwenk D."/>
            <person name="Hadar Y."/>
            <person name="Yarden O."/>
            <person name="de Vries R.P."/>
            <person name="Wiebenga A."/>
            <person name="Stenlid J."/>
            <person name="Eastwood D."/>
            <person name="Grigoriev I.V."/>
            <person name="Berka R.M."/>
            <person name="Blanchette R.A."/>
            <person name="Kersten P."/>
            <person name="Martinez A.T."/>
            <person name="Vicuna R."/>
            <person name="Cullen D."/>
        </authorList>
    </citation>
    <scope>NUCLEOTIDE SEQUENCE [LARGE SCALE GENOMIC DNA]</scope>
    <source>
        <strain evidence="1 2">B</strain>
    </source>
</reference>